<dbReference type="STRING" id="1796616.A4V09_00670"/>
<dbReference type="EMBL" id="CP015405">
    <property type="protein sequence ID" value="ANU74418.1"/>
    <property type="molecule type" value="Genomic_DNA"/>
</dbReference>
<evidence type="ECO:0000313" key="2">
    <source>
        <dbReference type="Proteomes" id="UP000092574"/>
    </source>
</evidence>
<keyword evidence="2" id="KW-1185">Reference proteome</keyword>
<dbReference type="KEGG" id="byl:A4V09_00670"/>
<dbReference type="RefSeq" id="WP_065540652.1">
    <property type="nucleotide sequence ID" value="NZ_CP015405.2"/>
</dbReference>
<proteinExistence type="predicted"/>
<protein>
    <submittedName>
        <fullName evidence="1">Uncharacterized protein</fullName>
    </submittedName>
</protein>
<reference evidence="1" key="1">
    <citation type="submission" date="2017-04" db="EMBL/GenBank/DDBJ databases">
        <title>Complete Genome Sequences of Twelve Strains of a Stable Defined Moderately Diverse Mouse Microbiota 2 (sDMDMm2).</title>
        <authorList>
            <person name="Uchimura Y."/>
            <person name="Wyss M."/>
            <person name="Brugiroux S."/>
            <person name="Limenitakis J.P."/>
            <person name="Stecher B."/>
            <person name="McCoy K.D."/>
            <person name="Macpherson A.J."/>
        </authorList>
    </citation>
    <scope>NUCLEOTIDE SEQUENCE</scope>
    <source>
        <strain evidence="1">YL58</strain>
    </source>
</reference>
<organism evidence="1 2">
    <name type="scientific">Blautia pseudococcoides</name>
    <dbReference type="NCBI Taxonomy" id="1796616"/>
    <lineage>
        <taxon>Bacteria</taxon>
        <taxon>Bacillati</taxon>
        <taxon>Bacillota</taxon>
        <taxon>Clostridia</taxon>
        <taxon>Lachnospirales</taxon>
        <taxon>Lachnospiraceae</taxon>
        <taxon>Blautia</taxon>
    </lineage>
</organism>
<accession>A0A1C7I5Y6</accession>
<sequence length="164" mass="19782">MDKYFEIEKGCKLYDDYFKRDEEIEKIRKVYNEFSSTYKIDAELFLPTKNRLFIIPTERDKDSFKTEFTQKYGENGLRQFKCNSEIGKAWKRMVADMPIPHKLHYLQYGFHLYGQYSERLFHAGEKLYGSISTQYESFSLMPWMKEMKASEFFKIIESEEEKNG</sequence>
<dbReference type="OrthoDB" id="2061119at2"/>
<dbReference type="Proteomes" id="UP000092574">
    <property type="component" value="Chromosome"/>
</dbReference>
<gene>
    <name evidence="1" type="ORF">A4V09_00670</name>
</gene>
<evidence type="ECO:0000313" key="1">
    <source>
        <dbReference type="EMBL" id="ANU74418.1"/>
    </source>
</evidence>
<name>A0A1C7I5Y6_9FIRM</name>
<dbReference type="AlphaFoldDB" id="A0A1C7I5Y6"/>